<reference evidence="1 2" key="1">
    <citation type="submission" date="2019-07" db="EMBL/GenBank/DDBJ databases">
        <title>Whole genome shotgun sequence of Clostridium butyricum NBRC 3858.</title>
        <authorList>
            <person name="Hosoyama A."/>
            <person name="Uohara A."/>
            <person name="Ohji S."/>
            <person name="Ichikawa N."/>
        </authorList>
    </citation>
    <scope>NUCLEOTIDE SEQUENCE [LARGE SCALE GENOMIC DNA]</scope>
    <source>
        <strain evidence="1 2">NBRC 3858</strain>
    </source>
</reference>
<dbReference type="Proteomes" id="UP000321089">
    <property type="component" value="Unassembled WGS sequence"/>
</dbReference>
<protein>
    <submittedName>
        <fullName evidence="1">Uncharacterized protein</fullName>
    </submittedName>
</protein>
<dbReference type="AlphaFoldDB" id="A0A512TNZ0"/>
<dbReference type="EMBL" id="BKBC01000036">
    <property type="protein sequence ID" value="GEQ21955.1"/>
    <property type="molecule type" value="Genomic_DNA"/>
</dbReference>
<name>A0A512TNZ0_CLOBU</name>
<organism evidence="1 2">
    <name type="scientific">Clostridium butyricum</name>
    <dbReference type="NCBI Taxonomy" id="1492"/>
    <lineage>
        <taxon>Bacteria</taxon>
        <taxon>Bacillati</taxon>
        <taxon>Bacillota</taxon>
        <taxon>Clostridia</taxon>
        <taxon>Eubacteriales</taxon>
        <taxon>Clostridiaceae</taxon>
        <taxon>Clostridium</taxon>
    </lineage>
</organism>
<evidence type="ECO:0000313" key="2">
    <source>
        <dbReference type="Proteomes" id="UP000321089"/>
    </source>
</evidence>
<comment type="caution">
    <text evidence="1">The sequence shown here is derived from an EMBL/GenBank/DDBJ whole genome shotgun (WGS) entry which is preliminary data.</text>
</comment>
<accession>A0A512TNZ0</accession>
<proteinExistence type="predicted"/>
<sequence length="62" mass="7446">MILNTEMHEVTVKGNEVRPTPTEYKILEVMCKTEIKYLQLKSYTNLYRKKNIQFPIHLLCFI</sequence>
<gene>
    <name evidence="1" type="ORF">CBU02nite_24610</name>
</gene>
<evidence type="ECO:0000313" key="1">
    <source>
        <dbReference type="EMBL" id="GEQ21955.1"/>
    </source>
</evidence>